<evidence type="ECO:0000259" key="1">
    <source>
        <dbReference type="Pfam" id="PF19704"/>
    </source>
</evidence>
<sequence length="176" mass="20157">YFTPFMGCILNILYELRGSLKVPAAELGISAIKSRQQTLGIVVLEELLIQSDPVPAATAGKKTKKSHKEQSAETTDWIELSYLYKSIHEFDVLQGIFCDKIWTKSITREAIQAEARRDYNTAFKKYREALCKTDWTDGDPLEAEVIFWEDNQMKCLDNLCQWKDLENIAIEGVDRS</sequence>
<organism evidence="2">
    <name type="scientific">Arion vulgaris</name>
    <dbReference type="NCBI Taxonomy" id="1028688"/>
    <lineage>
        <taxon>Eukaryota</taxon>
        <taxon>Metazoa</taxon>
        <taxon>Spiralia</taxon>
        <taxon>Lophotrochozoa</taxon>
        <taxon>Mollusca</taxon>
        <taxon>Gastropoda</taxon>
        <taxon>Heterobranchia</taxon>
        <taxon>Euthyneura</taxon>
        <taxon>Panpulmonata</taxon>
        <taxon>Eupulmonata</taxon>
        <taxon>Stylommatophora</taxon>
        <taxon>Helicina</taxon>
        <taxon>Arionoidea</taxon>
        <taxon>Arionidae</taxon>
        <taxon>Arion</taxon>
    </lineage>
</organism>
<dbReference type="GO" id="GO:0005634">
    <property type="term" value="C:nucleus"/>
    <property type="evidence" value="ECO:0007669"/>
    <property type="project" value="TreeGrafter"/>
</dbReference>
<dbReference type="AlphaFoldDB" id="A0A0B6YQ73"/>
<feature type="non-terminal residue" evidence="2">
    <location>
        <position position="176"/>
    </location>
</feature>
<dbReference type="InterPro" id="IPR045581">
    <property type="entry name" value="DNAPKcs_CC5"/>
</dbReference>
<dbReference type="GO" id="GO:0004674">
    <property type="term" value="F:protein serine/threonine kinase activity"/>
    <property type="evidence" value="ECO:0007669"/>
    <property type="project" value="TreeGrafter"/>
</dbReference>
<reference evidence="2" key="1">
    <citation type="submission" date="2014-12" db="EMBL/GenBank/DDBJ databases">
        <title>Insight into the proteome of Arion vulgaris.</title>
        <authorList>
            <person name="Aradska J."/>
            <person name="Bulat T."/>
            <person name="Smidak R."/>
            <person name="Sarate P."/>
            <person name="Gangsoo J."/>
            <person name="Sialana F."/>
            <person name="Bilban M."/>
            <person name="Lubec G."/>
        </authorList>
    </citation>
    <scope>NUCLEOTIDE SEQUENCE</scope>
    <source>
        <tissue evidence="2">Skin</tissue>
    </source>
</reference>
<accession>A0A0B6YQ73</accession>
<dbReference type="GO" id="GO:0000723">
    <property type="term" value="P:telomere maintenance"/>
    <property type="evidence" value="ECO:0007669"/>
    <property type="project" value="TreeGrafter"/>
</dbReference>
<dbReference type="PANTHER" id="PTHR11139:SF68">
    <property type="entry name" value="DNA-DEPENDENT PROTEIN KINASE CATALYTIC SUBUNIT"/>
    <property type="match status" value="1"/>
</dbReference>
<proteinExistence type="predicted"/>
<feature type="domain" description="DNA-dependent protein kinase catalytic subunit CC5" evidence="1">
    <location>
        <begin position="1"/>
        <end position="49"/>
    </location>
</feature>
<dbReference type="InterPro" id="IPR050517">
    <property type="entry name" value="DDR_Repair_Kinase"/>
</dbReference>
<gene>
    <name evidence="2" type="primary">ORF30704</name>
</gene>
<dbReference type="Pfam" id="PF19704">
    <property type="entry name" value="DNAPKcs_CC5"/>
    <property type="match status" value="1"/>
</dbReference>
<dbReference type="GO" id="GO:0006303">
    <property type="term" value="P:double-strand break repair via nonhomologous end joining"/>
    <property type="evidence" value="ECO:0007669"/>
    <property type="project" value="InterPro"/>
</dbReference>
<dbReference type="EMBL" id="HACG01010770">
    <property type="protein sequence ID" value="CEK57635.1"/>
    <property type="molecule type" value="Transcribed_RNA"/>
</dbReference>
<name>A0A0B6YQ73_9EUPU</name>
<evidence type="ECO:0000313" key="2">
    <source>
        <dbReference type="EMBL" id="CEK57635.1"/>
    </source>
</evidence>
<protein>
    <recommendedName>
        <fullName evidence="1">DNA-dependent protein kinase catalytic subunit CC5 domain-containing protein</fullName>
    </recommendedName>
</protein>
<dbReference type="PANTHER" id="PTHR11139">
    <property type="entry name" value="ATAXIA TELANGIECTASIA MUTATED ATM -RELATED"/>
    <property type="match status" value="1"/>
</dbReference>
<feature type="non-terminal residue" evidence="2">
    <location>
        <position position="1"/>
    </location>
</feature>